<dbReference type="InterPro" id="IPR029045">
    <property type="entry name" value="ClpP/crotonase-like_dom_sf"/>
</dbReference>
<gene>
    <name evidence="5" type="primary">paaF_1</name>
    <name evidence="4" type="ORF">PS652_01873</name>
    <name evidence="5" type="ORF">PS652_02351</name>
</gene>
<dbReference type="EMBL" id="CABVHG010000012">
    <property type="protein sequence ID" value="VVM82361.1"/>
    <property type="molecule type" value="Genomic_DNA"/>
</dbReference>
<protein>
    <submittedName>
        <fullName evidence="5">2,3-dehydroadipyl-CoA hydratase</fullName>
        <ecNumber evidence="5">4.2.1.17</ecNumber>
    </submittedName>
</protein>
<dbReference type="Pfam" id="PF00378">
    <property type="entry name" value="ECH_1"/>
    <property type="match status" value="1"/>
</dbReference>
<organism evidence="5">
    <name type="scientific">Pseudomonas fluorescens</name>
    <dbReference type="NCBI Taxonomy" id="294"/>
    <lineage>
        <taxon>Bacteria</taxon>
        <taxon>Pseudomonadati</taxon>
        <taxon>Pseudomonadota</taxon>
        <taxon>Gammaproteobacteria</taxon>
        <taxon>Pseudomonadales</taxon>
        <taxon>Pseudomonadaceae</taxon>
        <taxon>Pseudomonas</taxon>
    </lineage>
</organism>
<dbReference type="SUPFAM" id="SSF52096">
    <property type="entry name" value="ClpP/crotonase"/>
    <property type="match status" value="1"/>
</dbReference>
<dbReference type="InterPro" id="IPR014748">
    <property type="entry name" value="Enoyl-CoA_hydra_C"/>
</dbReference>
<reference evidence="4 6" key="2">
    <citation type="submission" date="2024-03" db="EMBL/GenBank/DDBJ databases">
        <authorList>
            <person name="Alaster D. Moffat"/>
            <person name="Govind Chandra"/>
            <person name="Andrew W. Truman"/>
        </authorList>
    </citation>
    <scope>NUCLEOTIDE SEQUENCE [LARGE SCALE GENOMIC DNA]</scope>
    <source>
        <strain evidence="4">PS652</strain>
    </source>
</reference>
<dbReference type="InterPro" id="IPR018376">
    <property type="entry name" value="Enoyl-CoA_hyd/isom_CS"/>
</dbReference>
<dbReference type="PANTHER" id="PTHR11941:SF54">
    <property type="entry name" value="ENOYL-COA HYDRATASE, MITOCHONDRIAL"/>
    <property type="match status" value="1"/>
</dbReference>
<name>A0A5E6SNG9_PSEFL</name>
<sequence length="306" mass="33178">MVQPQNSQDTFYYFNIVFLYRFMLILQQNGPRPSNKNTGLDARLPCETLAMPHTLAVHTDQAVCLITLQRPQALNALNTELLAELAEQLRRCTSDDSIGAVVLTGSRKAFAAGADLNEMASRDLVGMLNDPRQAHWQSISQFAKPLIAAVNGYALGAGCELAMHADILIAGEDAQFGQPEINLGIMPGAGGTQRLLRAVGKSLAMQMVLSGEPISARRALEAGLVSEITPPELTVERALQLAQRIASKAPLALRLAKEALLKAQDLDLASGLRFERHAFTLLAGTADRNEGIRAFQEKRRAHFGGQ</sequence>
<accession>A0A5E6SNG9</accession>
<dbReference type="CDD" id="cd06558">
    <property type="entry name" value="crotonase-like"/>
    <property type="match status" value="1"/>
</dbReference>
<dbReference type="FunFam" id="1.10.12.10:FF:000001">
    <property type="entry name" value="Probable enoyl-CoA hydratase, mitochondrial"/>
    <property type="match status" value="1"/>
</dbReference>
<keyword evidence="2 5" id="KW-0456">Lyase</keyword>
<proteinExistence type="inferred from homology"/>
<evidence type="ECO:0000313" key="5">
    <source>
        <dbReference type="EMBL" id="VVM82361.1"/>
    </source>
</evidence>
<evidence type="ECO:0000313" key="6">
    <source>
        <dbReference type="Proteomes" id="UP000326595"/>
    </source>
</evidence>
<dbReference type="NCBIfam" id="NF007239">
    <property type="entry name" value="PRK09674.1"/>
    <property type="match status" value="1"/>
</dbReference>
<dbReference type="EMBL" id="OZ024668">
    <property type="protein sequence ID" value="CAK9889044.1"/>
    <property type="molecule type" value="Genomic_DNA"/>
</dbReference>
<dbReference type="GO" id="GO:0004300">
    <property type="term" value="F:enoyl-CoA hydratase activity"/>
    <property type="evidence" value="ECO:0007669"/>
    <property type="project" value="UniProtKB-EC"/>
</dbReference>
<dbReference type="Gene3D" id="1.10.12.10">
    <property type="entry name" value="Lyase 2-enoyl-coa Hydratase, Chain A, domain 2"/>
    <property type="match status" value="1"/>
</dbReference>
<dbReference type="PROSITE" id="PS00166">
    <property type="entry name" value="ENOYL_COA_HYDRATASE"/>
    <property type="match status" value="1"/>
</dbReference>
<dbReference type="EC" id="4.2.1.17" evidence="5"/>
<dbReference type="AlphaFoldDB" id="A0A5E6SNG9"/>
<comment type="similarity">
    <text evidence="1 3">Belongs to the enoyl-CoA hydratase/isomerase family.</text>
</comment>
<dbReference type="FunFam" id="3.90.226.10:FF:000009">
    <property type="entry name" value="Carnitinyl-CoA dehydratase"/>
    <property type="match status" value="1"/>
</dbReference>
<evidence type="ECO:0000313" key="4">
    <source>
        <dbReference type="EMBL" id="CAK9889044.1"/>
    </source>
</evidence>
<evidence type="ECO:0000256" key="3">
    <source>
        <dbReference type="RuleBase" id="RU003707"/>
    </source>
</evidence>
<dbReference type="InterPro" id="IPR001753">
    <property type="entry name" value="Enoyl-CoA_hydra/iso"/>
</dbReference>
<evidence type="ECO:0000256" key="2">
    <source>
        <dbReference type="ARBA" id="ARBA00023239"/>
    </source>
</evidence>
<evidence type="ECO:0000256" key="1">
    <source>
        <dbReference type="ARBA" id="ARBA00005254"/>
    </source>
</evidence>
<dbReference type="GO" id="GO:0006635">
    <property type="term" value="P:fatty acid beta-oxidation"/>
    <property type="evidence" value="ECO:0007669"/>
    <property type="project" value="TreeGrafter"/>
</dbReference>
<dbReference type="PANTHER" id="PTHR11941">
    <property type="entry name" value="ENOYL-COA HYDRATASE-RELATED"/>
    <property type="match status" value="1"/>
</dbReference>
<reference evidence="5" key="1">
    <citation type="submission" date="2019-09" db="EMBL/GenBank/DDBJ databases">
        <authorList>
            <person name="Chandra G."/>
            <person name="Truman W A."/>
        </authorList>
    </citation>
    <scope>NUCLEOTIDE SEQUENCE [LARGE SCALE GENOMIC DNA]</scope>
    <source>
        <strain evidence="5">PS652</strain>
    </source>
</reference>
<dbReference type="Gene3D" id="3.90.226.10">
    <property type="entry name" value="2-enoyl-CoA Hydratase, Chain A, domain 1"/>
    <property type="match status" value="1"/>
</dbReference>
<dbReference type="Proteomes" id="UP000326595">
    <property type="component" value="Chromosome"/>
</dbReference>